<comment type="caution">
    <text evidence="2">The sequence shown here is derived from an EMBL/GenBank/DDBJ whole genome shotgun (WGS) entry which is preliminary data.</text>
</comment>
<dbReference type="Proteomes" id="UP000654075">
    <property type="component" value="Unassembled WGS sequence"/>
</dbReference>
<sequence length="179" mass="19608">MMSFSAKAFLAVVLFLCQVTSFVVAQMTGTSSALTEARNCIINGGLMNFYRSPGDETHAPSCRYEKQCPDGSVEAWRSCVLKEVPGRVTPDTFEGNGWSGDVDRILIYHFLNGESDKGSSLDASGTWTREHGHYTEEGGASPGDCKADMANCKDGRVSLMDLFYGQEDEDLYRTPKPAH</sequence>
<feature type="non-terminal residue" evidence="2">
    <location>
        <position position="1"/>
    </location>
</feature>
<dbReference type="EMBL" id="CAJNNV010005695">
    <property type="protein sequence ID" value="CAE8592459.1"/>
    <property type="molecule type" value="Genomic_DNA"/>
</dbReference>
<gene>
    <name evidence="2" type="ORF">PGLA1383_LOCUS11113</name>
</gene>
<evidence type="ECO:0000256" key="1">
    <source>
        <dbReference type="SAM" id="SignalP"/>
    </source>
</evidence>
<feature type="non-terminal residue" evidence="2">
    <location>
        <position position="179"/>
    </location>
</feature>
<reference evidence="2" key="1">
    <citation type="submission" date="2021-02" db="EMBL/GenBank/DDBJ databases">
        <authorList>
            <person name="Dougan E. K."/>
            <person name="Rhodes N."/>
            <person name="Thang M."/>
            <person name="Chan C."/>
        </authorList>
    </citation>
    <scope>NUCLEOTIDE SEQUENCE</scope>
</reference>
<dbReference type="AlphaFoldDB" id="A0A813E104"/>
<protein>
    <recommendedName>
        <fullName evidence="4">Secreted protein</fullName>
    </recommendedName>
</protein>
<accession>A0A813E104</accession>
<name>A0A813E104_POLGL</name>
<evidence type="ECO:0000313" key="2">
    <source>
        <dbReference type="EMBL" id="CAE8592459.1"/>
    </source>
</evidence>
<proteinExistence type="predicted"/>
<organism evidence="2 3">
    <name type="scientific">Polarella glacialis</name>
    <name type="common">Dinoflagellate</name>
    <dbReference type="NCBI Taxonomy" id="89957"/>
    <lineage>
        <taxon>Eukaryota</taxon>
        <taxon>Sar</taxon>
        <taxon>Alveolata</taxon>
        <taxon>Dinophyceae</taxon>
        <taxon>Suessiales</taxon>
        <taxon>Suessiaceae</taxon>
        <taxon>Polarella</taxon>
    </lineage>
</organism>
<evidence type="ECO:0000313" key="3">
    <source>
        <dbReference type="Proteomes" id="UP000654075"/>
    </source>
</evidence>
<evidence type="ECO:0008006" key="4">
    <source>
        <dbReference type="Google" id="ProtNLM"/>
    </source>
</evidence>
<keyword evidence="1" id="KW-0732">Signal</keyword>
<feature type="signal peptide" evidence="1">
    <location>
        <begin position="1"/>
        <end position="25"/>
    </location>
</feature>
<feature type="chain" id="PRO_5032952160" description="Secreted protein" evidence="1">
    <location>
        <begin position="26"/>
        <end position="179"/>
    </location>
</feature>
<keyword evidence="3" id="KW-1185">Reference proteome</keyword>